<dbReference type="Proteomes" id="UP000464597">
    <property type="component" value="Chromosome"/>
</dbReference>
<evidence type="ECO:0000313" key="2">
    <source>
        <dbReference type="EMBL" id="QHC62521.1"/>
    </source>
</evidence>
<gene>
    <name evidence="2" type="ORF">GSU69_07430</name>
</gene>
<dbReference type="EMBL" id="CP047180">
    <property type="protein sequence ID" value="QHC62521.1"/>
    <property type="molecule type" value="Genomic_DNA"/>
</dbReference>
<evidence type="ECO:0000256" key="1">
    <source>
        <dbReference type="SAM" id="MobiDB-lite"/>
    </source>
</evidence>
<proteinExistence type="predicted"/>
<accession>A0ABX6GYD9</accession>
<protein>
    <submittedName>
        <fullName evidence="2">Uncharacterized protein</fullName>
    </submittedName>
</protein>
<feature type="region of interest" description="Disordered" evidence="1">
    <location>
        <begin position="47"/>
        <end position="69"/>
    </location>
</feature>
<feature type="region of interest" description="Disordered" evidence="1">
    <location>
        <begin position="1"/>
        <end position="21"/>
    </location>
</feature>
<organism evidence="2 3">
    <name type="scientific">Rathayibacter festucae</name>
    <dbReference type="NCBI Taxonomy" id="110937"/>
    <lineage>
        <taxon>Bacteria</taxon>
        <taxon>Bacillati</taxon>
        <taxon>Actinomycetota</taxon>
        <taxon>Actinomycetes</taxon>
        <taxon>Micrococcales</taxon>
        <taxon>Microbacteriaceae</taxon>
        <taxon>Rathayibacter</taxon>
    </lineage>
</organism>
<evidence type="ECO:0000313" key="3">
    <source>
        <dbReference type="Proteomes" id="UP000464597"/>
    </source>
</evidence>
<reference evidence="3" key="1">
    <citation type="submission" date="2019-12" db="EMBL/GenBank/DDBJ databases">
        <title>Complete and draft genome sequences of new strains and members of some known species of the genus Rathayibacter isolated from plants.</title>
        <authorList>
            <person name="Tarlachkov S.V."/>
            <person name="Starodumova I.P."/>
            <person name="Dorofeeva L.V."/>
            <person name="Prisyazhnaya N.V."/>
            <person name="Leyn S."/>
            <person name="Zlamal J."/>
            <person name="Elan M."/>
            <person name="Osterman A.L."/>
            <person name="Nadler S."/>
            <person name="Subbotin S.A."/>
            <person name="Evtushenko L.I."/>
        </authorList>
    </citation>
    <scope>NUCLEOTIDE SEQUENCE [LARGE SCALE GENOMIC DNA]</scope>
    <source>
        <strain evidence="3">VKM Ac-2802</strain>
    </source>
</reference>
<feature type="compositionally biased region" description="Basic and acidic residues" evidence="1">
    <location>
        <begin position="1"/>
        <end position="12"/>
    </location>
</feature>
<keyword evidence="3" id="KW-1185">Reference proteome</keyword>
<dbReference type="RefSeq" id="WP_159422526.1">
    <property type="nucleotide sequence ID" value="NZ_CP047180.1"/>
</dbReference>
<name>A0ABX6GYD9_9MICO</name>
<sequence length="207" mass="21225">MTADQQHSDRGAGRPARRPGIDRRTTLALAWASPVIAAAVAAPGAAASLARPGPGSTTGATPPGVPTVSSRTLVGVQVDEVRGVPGGFVTDVTLVGFGPSGVRVMLEEEVQIDIATEHDVAEWGTGIVVTGPRSGYIVVPPGSYLDGNTGVLDGALVEVSPWNRYLTKLAPTPSGAYRVTATVRRHAYQGRNAPGFAAPTSSTVVHV</sequence>